<dbReference type="EMBL" id="JAHKSW010000020">
    <property type="protein sequence ID" value="KAG7319918.1"/>
    <property type="molecule type" value="Genomic_DNA"/>
</dbReference>
<organism evidence="2 3">
    <name type="scientific">Hemibagrus wyckioides</name>
    <dbReference type="NCBI Taxonomy" id="337641"/>
    <lineage>
        <taxon>Eukaryota</taxon>
        <taxon>Metazoa</taxon>
        <taxon>Chordata</taxon>
        <taxon>Craniata</taxon>
        <taxon>Vertebrata</taxon>
        <taxon>Euteleostomi</taxon>
        <taxon>Actinopterygii</taxon>
        <taxon>Neopterygii</taxon>
        <taxon>Teleostei</taxon>
        <taxon>Ostariophysi</taxon>
        <taxon>Siluriformes</taxon>
        <taxon>Bagridae</taxon>
        <taxon>Hemibagrus</taxon>
    </lineage>
</organism>
<evidence type="ECO:0000256" key="1">
    <source>
        <dbReference type="SAM" id="MobiDB-lite"/>
    </source>
</evidence>
<protein>
    <submittedName>
        <fullName evidence="2">Uncharacterized protein</fullName>
    </submittedName>
</protein>
<evidence type="ECO:0000313" key="2">
    <source>
        <dbReference type="EMBL" id="KAG7319918.1"/>
    </source>
</evidence>
<dbReference type="Proteomes" id="UP000824219">
    <property type="component" value="Linkage Group LG20"/>
</dbReference>
<accession>A0A9D3NEQ2</accession>
<dbReference type="AlphaFoldDB" id="A0A9D3NEQ2"/>
<evidence type="ECO:0000313" key="3">
    <source>
        <dbReference type="Proteomes" id="UP000824219"/>
    </source>
</evidence>
<reference evidence="2 3" key="1">
    <citation type="submission" date="2021-06" db="EMBL/GenBank/DDBJ databases">
        <title>Chromosome-level genome assembly of the red-tail catfish (Hemibagrus wyckioides).</title>
        <authorList>
            <person name="Shao F."/>
        </authorList>
    </citation>
    <scope>NUCLEOTIDE SEQUENCE [LARGE SCALE GENOMIC DNA]</scope>
    <source>
        <strain evidence="2">EC202008001</strain>
        <tissue evidence="2">Blood</tissue>
    </source>
</reference>
<gene>
    <name evidence="2" type="ORF">KOW79_017061</name>
</gene>
<feature type="region of interest" description="Disordered" evidence="1">
    <location>
        <begin position="1"/>
        <end position="75"/>
    </location>
</feature>
<feature type="compositionally biased region" description="Polar residues" evidence="1">
    <location>
        <begin position="1"/>
        <end position="14"/>
    </location>
</feature>
<name>A0A9D3NEQ2_9TELE</name>
<proteinExistence type="predicted"/>
<comment type="caution">
    <text evidence="2">The sequence shown here is derived from an EMBL/GenBank/DDBJ whole genome shotgun (WGS) entry which is preliminary data.</text>
</comment>
<feature type="compositionally biased region" description="Basic and acidic residues" evidence="1">
    <location>
        <begin position="22"/>
        <end position="40"/>
    </location>
</feature>
<sequence>MGSVTSALTRTRNTLVKVGSEPPREANPDPEPHADGDSGHARRTSVRGVFPGRRGNKARAKASAPEVPHAQDGANLLKWKQSRRNQAKAIVFPVRWKHLRHYLKCPSNEDICGEYTISLAARAPLITLPRLHGNGWEEQA</sequence>
<keyword evidence="3" id="KW-1185">Reference proteome</keyword>
<dbReference type="OrthoDB" id="8954331at2759"/>